<evidence type="ECO:0000313" key="2">
    <source>
        <dbReference type="EMBL" id="KAD3068088.1"/>
    </source>
</evidence>
<keyword evidence="3" id="KW-1185">Reference proteome</keyword>
<comment type="caution">
    <text evidence="2">The sequence shown here is derived from an EMBL/GenBank/DDBJ whole genome shotgun (WGS) entry which is preliminary data.</text>
</comment>
<proteinExistence type="predicted"/>
<gene>
    <name evidence="2" type="ORF">E3N88_35968</name>
</gene>
<name>A0A5N6M2S1_9ASTR</name>
<dbReference type="AlphaFoldDB" id="A0A5N6M2S1"/>
<dbReference type="Proteomes" id="UP000326396">
    <property type="component" value="Linkage Group LG7"/>
</dbReference>
<feature type="region of interest" description="Disordered" evidence="1">
    <location>
        <begin position="60"/>
        <end position="104"/>
    </location>
</feature>
<sequence>MYLHTKIEYSGRKSNAQIFLEKDVRTTLQIRVFVYCRFIRASGDSRDSLTVLTNKKKDRRIAGRKKAPAIERPFPDKKNRSRNILNGLTETDQFSAEKKEDRRS</sequence>
<accession>A0A5N6M2S1</accession>
<protein>
    <submittedName>
        <fullName evidence="2">Uncharacterized protein</fullName>
    </submittedName>
</protein>
<feature type="compositionally biased region" description="Polar residues" evidence="1">
    <location>
        <begin position="82"/>
        <end position="94"/>
    </location>
</feature>
<feature type="compositionally biased region" description="Basic and acidic residues" evidence="1">
    <location>
        <begin position="95"/>
        <end position="104"/>
    </location>
</feature>
<evidence type="ECO:0000256" key="1">
    <source>
        <dbReference type="SAM" id="MobiDB-lite"/>
    </source>
</evidence>
<reference evidence="2 3" key="1">
    <citation type="submission" date="2019-05" db="EMBL/GenBank/DDBJ databases">
        <title>Mikania micrantha, genome provides insights into the molecular mechanism of rapid growth.</title>
        <authorList>
            <person name="Liu B."/>
        </authorList>
    </citation>
    <scope>NUCLEOTIDE SEQUENCE [LARGE SCALE GENOMIC DNA]</scope>
    <source>
        <strain evidence="2">NLD-2019</strain>
        <tissue evidence="2">Leaf</tissue>
    </source>
</reference>
<dbReference type="EMBL" id="SZYD01000017">
    <property type="protein sequence ID" value="KAD3068088.1"/>
    <property type="molecule type" value="Genomic_DNA"/>
</dbReference>
<evidence type="ECO:0000313" key="3">
    <source>
        <dbReference type="Proteomes" id="UP000326396"/>
    </source>
</evidence>
<organism evidence="2 3">
    <name type="scientific">Mikania micrantha</name>
    <name type="common">bitter vine</name>
    <dbReference type="NCBI Taxonomy" id="192012"/>
    <lineage>
        <taxon>Eukaryota</taxon>
        <taxon>Viridiplantae</taxon>
        <taxon>Streptophyta</taxon>
        <taxon>Embryophyta</taxon>
        <taxon>Tracheophyta</taxon>
        <taxon>Spermatophyta</taxon>
        <taxon>Magnoliopsida</taxon>
        <taxon>eudicotyledons</taxon>
        <taxon>Gunneridae</taxon>
        <taxon>Pentapetalae</taxon>
        <taxon>asterids</taxon>
        <taxon>campanulids</taxon>
        <taxon>Asterales</taxon>
        <taxon>Asteraceae</taxon>
        <taxon>Asteroideae</taxon>
        <taxon>Heliantheae alliance</taxon>
        <taxon>Eupatorieae</taxon>
        <taxon>Mikania</taxon>
    </lineage>
</organism>